<dbReference type="EMBL" id="JAPDRK010000013">
    <property type="protein sequence ID" value="KAJ9606738.1"/>
    <property type="molecule type" value="Genomic_DNA"/>
</dbReference>
<dbReference type="PROSITE" id="PS00463">
    <property type="entry name" value="ZN2_CY6_FUNGAL_1"/>
    <property type="match status" value="1"/>
</dbReference>
<feature type="compositionally biased region" description="Basic and acidic residues" evidence="6">
    <location>
        <begin position="809"/>
        <end position="823"/>
    </location>
</feature>
<protein>
    <recommendedName>
        <fullName evidence="7">Zn(2)-C6 fungal-type domain-containing protein</fullName>
    </recommendedName>
</protein>
<accession>A0AA38X4N7</accession>
<dbReference type="GO" id="GO:0005634">
    <property type="term" value="C:nucleus"/>
    <property type="evidence" value="ECO:0007669"/>
    <property type="project" value="TreeGrafter"/>
</dbReference>
<evidence type="ECO:0000313" key="8">
    <source>
        <dbReference type="EMBL" id="KAJ9606738.1"/>
    </source>
</evidence>
<dbReference type="Proteomes" id="UP001172673">
    <property type="component" value="Unassembled WGS sequence"/>
</dbReference>
<dbReference type="PANTHER" id="PTHR47424:SF4">
    <property type="entry name" value="ZN(II)2CYS6 TRANSCRIPTION FACTOR (EUROFUNG)"/>
    <property type="match status" value="1"/>
</dbReference>
<dbReference type="CDD" id="cd12148">
    <property type="entry name" value="fungal_TF_MHR"/>
    <property type="match status" value="1"/>
</dbReference>
<reference evidence="8" key="1">
    <citation type="submission" date="2022-10" db="EMBL/GenBank/DDBJ databases">
        <title>Culturing micro-colonial fungi from biological soil crusts in the Mojave desert and describing Neophaeococcomyces mojavensis, and introducing the new genera and species Taxawa tesnikishii.</title>
        <authorList>
            <person name="Kurbessoian T."/>
            <person name="Stajich J.E."/>
        </authorList>
    </citation>
    <scope>NUCLEOTIDE SEQUENCE</scope>
    <source>
        <strain evidence="8">TK_41</strain>
    </source>
</reference>
<keyword evidence="5" id="KW-0539">Nucleus</keyword>
<dbReference type="GO" id="GO:0006351">
    <property type="term" value="P:DNA-templated transcription"/>
    <property type="evidence" value="ECO:0007669"/>
    <property type="project" value="InterPro"/>
</dbReference>
<dbReference type="InterPro" id="IPR051127">
    <property type="entry name" value="Fungal_SecMet_Regulators"/>
</dbReference>
<keyword evidence="2" id="KW-0805">Transcription regulation</keyword>
<evidence type="ECO:0000256" key="3">
    <source>
        <dbReference type="ARBA" id="ARBA00023125"/>
    </source>
</evidence>
<dbReference type="CDD" id="cd00067">
    <property type="entry name" value="GAL4"/>
    <property type="match status" value="1"/>
</dbReference>
<proteinExistence type="predicted"/>
<organism evidence="8 9">
    <name type="scientific">Cladophialophora chaetospira</name>
    <dbReference type="NCBI Taxonomy" id="386627"/>
    <lineage>
        <taxon>Eukaryota</taxon>
        <taxon>Fungi</taxon>
        <taxon>Dikarya</taxon>
        <taxon>Ascomycota</taxon>
        <taxon>Pezizomycotina</taxon>
        <taxon>Eurotiomycetes</taxon>
        <taxon>Chaetothyriomycetidae</taxon>
        <taxon>Chaetothyriales</taxon>
        <taxon>Herpotrichiellaceae</taxon>
        <taxon>Cladophialophora</taxon>
    </lineage>
</organism>
<dbReference type="Pfam" id="PF04082">
    <property type="entry name" value="Fungal_trans"/>
    <property type="match status" value="1"/>
</dbReference>
<keyword evidence="3" id="KW-0238">DNA-binding</keyword>
<dbReference type="SMART" id="SM00066">
    <property type="entry name" value="GAL4"/>
    <property type="match status" value="1"/>
</dbReference>
<dbReference type="InterPro" id="IPR007219">
    <property type="entry name" value="XnlR_reg_dom"/>
</dbReference>
<feature type="domain" description="Zn(2)-C6 fungal-type" evidence="7">
    <location>
        <begin position="23"/>
        <end position="55"/>
    </location>
</feature>
<dbReference type="GO" id="GO:0000978">
    <property type="term" value="F:RNA polymerase II cis-regulatory region sequence-specific DNA binding"/>
    <property type="evidence" value="ECO:0007669"/>
    <property type="project" value="TreeGrafter"/>
</dbReference>
<dbReference type="AlphaFoldDB" id="A0AA38X4N7"/>
<evidence type="ECO:0000256" key="1">
    <source>
        <dbReference type="ARBA" id="ARBA00022723"/>
    </source>
</evidence>
<dbReference type="GO" id="GO:0000981">
    <property type="term" value="F:DNA-binding transcription factor activity, RNA polymerase II-specific"/>
    <property type="evidence" value="ECO:0007669"/>
    <property type="project" value="InterPro"/>
</dbReference>
<evidence type="ECO:0000256" key="6">
    <source>
        <dbReference type="SAM" id="MobiDB-lite"/>
    </source>
</evidence>
<evidence type="ECO:0000256" key="4">
    <source>
        <dbReference type="ARBA" id="ARBA00023163"/>
    </source>
</evidence>
<feature type="region of interest" description="Disordered" evidence="6">
    <location>
        <begin position="78"/>
        <end position="112"/>
    </location>
</feature>
<sequence>MERLPASSTSFTTPTKRKRSTQACVNCRTAKRRCDSARPSCSSCANSSVSRVCVYDDPQEAKGKQSKLIERLQQRINDLERADEGRKPTSSDGSGEVQTPLGPGSQHANANDFGLPILADQNFPGGHFNLVSSPIAPMAATQQINGLDVHPRGESNSIGRELSTQPESTSASHAQAPRRCSATVTVEDSSIYLDQEKDLPPNDEIGVVEPRFGYFGGSSAVTFMSQVRSVLDNADDWADHYETEPASPTQLAREPTGGLPGVSREKRLHASSRRSADLELYALPSREHADALVEVFFTWVHCLYPYLDRPDFDQKYEKIWLGSKSSDGLAHPAASTSKHLNPYGGSSASAELTDKKTFYCTLNIVFALSCQFDPALSPGESRSSDVFWQRAKTLIEQDFNIFNEGNVSLIQALLLFGVYMQSTELSGGCWIVANVATSVAQINGLHQINQGMFNSSLNEKELDLRRRVWSGCILLDRSLSMIYGRPSIMTSRAMIGDDFSAATDSRQPPVGKSGGTLSYSDFFYHHSTLHDILGAILTEFYEKPATGNENTAIPQTSAKGSNANTFRAPVFIRKVNEGDFQSLLRFDTALLRWKSQLPARLKVSTADDDVNLSSVEPSSSSGREIAQLQASVLHARFLHIRILLFRPLLLRALADFRKQSHDESAVEEKSTLHEMLLMQSSVLCISAAQELSKMITKNLQRENTRLPEWWHIIFYLYTCATVMLASRCCTPLREKIGETALQACWAECLNGLRAYQRCSRSARRCCRLLEIFDQRTKNGQYCKKPLVIEGTSGDADDHYFLPSVSRQTSDPEHASSSLGDDRYANTRMADTVRDLHSITHAPSATEPPNPWPFEDFQASESVNSLDAYFNSWTPNSTDLAFLAAIPFDSGLYPQ</sequence>
<dbReference type="GO" id="GO:0000435">
    <property type="term" value="P:positive regulation of transcription from RNA polymerase II promoter by galactose"/>
    <property type="evidence" value="ECO:0007669"/>
    <property type="project" value="TreeGrafter"/>
</dbReference>
<feature type="region of interest" description="Disordered" evidence="6">
    <location>
        <begin position="148"/>
        <end position="179"/>
    </location>
</feature>
<name>A0AA38X4N7_9EURO</name>
<comment type="caution">
    <text evidence="8">The sequence shown here is derived from an EMBL/GenBank/DDBJ whole genome shotgun (WGS) entry which is preliminary data.</text>
</comment>
<dbReference type="InterPro" id="IPR036864">
    <property type="entry name" value="Zn2-C6_fun-type_DNA-bd_sf"/>
</dbReference>
<dbReference type="GO" id="GO:0008270">
    <property type="term" value="F:zinc ion binding"/>
    <property type="evidence" value="ECO:0007669"/>
    <property type="project" value="InterPro"/>
</dbReference>
<evidence type="ECO:0000256" key="5">
    <source>
        <dbReference type="ARBA" id="ARBA00023242"/>
    </source>
</evidence>
<dbReference type="SUPFAM" id="SSF57701">
    <property type="entry name" value="Zn2/Cys6 DNA-binding domain"/>
    <property type="match status" value="1"/>
</dbReference>
<feature type="compositionally biased region" description="Polar residues" evidence="6">
    <location>
        <begin position="154"/>
        <end position="173"/>
    </location>
</feature>
<feature type="compositionally biased region" description="Polar residues" evidence="6">
    <location>
        <begin position="1"/>
        <end position="14"/>
    </location>
</feature>
<dbReference type="PROSITE" id="PS50048">
    <property type="entry name" value="ZN2_CY6_FUNGAL_2"/>
    <property type="match status" value="1"/>
</dbReference>
<dbReference type="Gene3D" id="4.10.240.10">
    <property type="entry name" value="Zn(2)-C6 fungal-type DNA-binding domain"/>
    <property type="match status" value="1"/>
</dbReference>
<keyword evidence="9" id="KW-1185">Reference proteome</keyword>
<dbReference type="PANTHER" id="PTHR47424">
    <property type="entry name" value="REGULATORY PROTEIN GAL4"/>
    <property type="match status" value="1"/>
</dbReference>
<evidence type="ECO:0000256" key="2">
    <source>
        <dbReference type="ARBA" id="ARBA00023015"/>
    </source>
</evidence>
<evidence type="ECO:0000313" key="9">
    <source>
        <dbReference type="Proteomes" id="UP001172673"/>
    </source>
</evidence>
<dbReference type="Pfam" id="PF00172">
    <property type="entry name" value="Zn_clus"/>
    <property type="match status" value="1"/>
</dbReference>
<keyword evidence="1" id="KW-0479">Metal-binding</keyword>
<evidence type="ECO:0000259" key="7">
    <source>
        <dbReference type="PROSITE" id="PS50048"/>
    </source>
</evidence>
<feature type="compositionally biased region" description="Basic and acidic residues" evidence="6">
    <location>
        <begin position="78"/>
        <end position="89"/>
    </location>
</feature>
<dbReference type="SMART" id="SM00906">
    <property type="entry name" value="Fungal_trans"/>
    <property type="match status" value="1"/>
</dbReference>
<keyword evidence="4" id="KW-0804">Transcription</keyword>
<feature type="region of interest" description="Disordered" evidence="6">
    <location>
        <begin position="802"/>
        <end position="823"/>
    </location>
</feature>
<feature type="region of interest" description="Disordered" evidence="6">
    <location>
        <begin position="1"/>
        <end position="22"/>
    </location>
</feature>
<dbReference type="InterPro" id="IPR001138">
    <property type="entry name" value="Zn2Cys6_DnaBD"/>
</dbReference>
<feature type="region of interest" description="Disordered" evidence="6">
    <location>
        <begin position="243"/>
        <end position="270"/>
    </location>
</feature>
<gene>
    <name evidence="8" type="ORF">H2200_008747</name>
</gene>